<dbReference type="EMBL" id="FOQG01000003">
    <property type="protein sequence ID" value="SFH91946.1"/>
    <property type="molecule type" value="Genomic_DNA"/>
</dbReference>
<feature type="transmembrane region" description="Helical" evidence="1">
    <location>
        <begin position="282"/>
        <end position="302"/>
    </location>
</feature>
<dbReference type="Proteomes" id="UP000198649">
    <property type="component" value="Unassembled WGS sequence"/>
</dbReference>
<evidence type="ECO:0000313" key="3">
    <source>
        <dbReference type="Proteomes" id="UP000198649"/>
    </source>
</evidence>
<keyword evidence="1" id="KW-0812">Transmembrane</keyword>
<keyword evidence="1" id="KW-0472">Membrane</keyword>
<protein>
    <submittedName>
        <fullName evidence="2">Energy-coupling factor transport system substrate-specific component</fullName>
    </submittedName>
</protein>
<dbReference type="STRING" id="1005945.SAMN05216561_103147"/>
<dbReference type="Gene3D" id="1.10.1760.20">
    <property type="match status" value="1"/>
</dbReference>
<keyword evidence="3" id="KW-1185">Reference proteome</keyword>
<evidence type="ECO:0000256" key="1">
    <source>
        <dbReference type="SAM" id="Phobius"/>
    </source>
</evidence>
<dbReference type="AlphaFoldDB" id="A0A1I3DZ07"/>
<feature type="transmembrane region" description="Helical" evidence="1">
    <location>
        <begin position="254"/>
        <end position="275"/>
    </location>
</feature>
<dbReference type="OrthoDB" id="7628974at2"/>
<name>A0A1I3DZ07_9ACTN</name>
<feature type="transmembrane region" description="Helical" evidence="1">
    <location>
        <begin position="220"/>
        <end position="242"/>
    </location>
</feature>
<proteinExistence type="predicted"/>
<sequence>MEVPGTPPESRTMPRWDPLALELQALRTSAGDPSFAEIARRVSEQRLARDVSPHAARVARTTVYDAFRTGRARVNLELVRDISTALGASDADVDAWVTRCRDVQQPEPHQATAPAPPPVPPTSVRESVLLMAACLGINLLGRLFVDFLDLPIHLDMVGTAIAAIALGPWRGAAVGASTNVVGALLSGAASLPFALVNVAGALAWGYGVRRFGLGRTLPRFLALNVMVAGISTLLAVPILVGLYGGSAGNGQDAITATFMALTDQLIVSVGFSNLLVSLADKLFSGFVALVVISTLPAGLRLGSQLVLSAPPPPR</sequence>
<organism evidence="2 3">
    <name type="scientific">Nocardioides psychrotolerans</name>
    <dbReference type="NCBI Taxonomy" id="1005945"/>
    <lineage>
        <taxon>Bacteria</taxon>
        <taxon>Bacillati</taxon>
        <taxon>Actinomycetota</taxon>
        <taxon>Actinomycetes</taxon>
        <taxon>Propionibacteriales</taxon>
        <taxon>Nocardioidaceae</taxon>
        <taxon>Nocardioides</taxon>
    </lineage>
</organism>
<gene>
    <name evidence="2" type="ORF">SAMN05216561_103147</name>
</gene>
<keyword evidence="1" id="KW-1133">Transmembrane helix</keyword>
<accession>A0A1I3DZ07</accession>
<dbReference type="RefSeq" id="WP_091110950.1">
    <property type="nucleotide sequence ID" value="NZ_BKAF01000007.1"/>
</dbReference>
<reference evidence="2 3" key="1">
    <citation type="submission" date="2016-10" db="EMBL/GenBank/DDBJ databases">
        <authorList>
            <person name="de Groot N.N."/>
        </authorList>
    </citation>
    <scope>NUCLEOTIDE SEQUENCE [LARGE SCALE GENOMIC DNA]</scope>
    <source>
        <strain evidence="2 3">CGMCC 1.11156</strain>
    </source>
</reference>
<evidence type="ECO:0000313" key="2">
    <source>
        <dbReference type="EMBL" id="SFH91946.1"/>
    </source>
</evidence>
<feature type="transmembrane region" description="Helical" evidence="1">
    <location>
        <begin position="181"/>
        <end position="208"/>
    </location>
</feature>